<dbReference type="AlphaFoldDB" id="A0A6M0LGU0"/>
<sequence>MSKGNFTCEKMIEICEKKLRDNPQLFYKESFIANEDYMSDNPNTYRSEVIAKVVNKNIEKLRSIRFITRQASYKVVNHNAEITLTNQEEKNLAKILLKQSKIKNGFDLIGAIEDYEVPLKNSNADIGIGKIDLLAINEADKVVYILELKKKDSKETMLRCVLEAYTYSKIVDKDKLFKDFNIPSDYKLLPAPLVFKDKFQYQQMAEADTKRSELKKLIKSLEIQIFYIEGPLDNGLYQIVK</sequence>
<reference evidence="1 2" key="1">
    <citation type="submission" date="2019-09" db="EMBL/GenBank/DDBJ databases">
        <authorList>
            <person name="Pidcock S.E."/>
            <person name="Huws S.A."/>
        </authorList>
    </citation>
    <scope>NUCLEOTIDE SEQUENCE [LARGE SCALE GENOMIC DNA]</scope>
    <source>
        <strain evidence="1 2">MZ8</strain>
    </source>
</reference>
<organism evidence="1 2">
    <name type="scientific">Pseudobutyrivibrio xylanivorans</name>
    <dbReference type="NCBI Taxonomy" id="185007"/>
    <lineage>
        <taxon>Bacteria</taxon>
        <taxon>Bacillati</taxon>
        <taxon>Bacillota</taxon>
        <taxon>Clostridia</taxon>
        <taxon>Lachnospirales</taxon>
        <taxon>Lachnospiraceae</taxon>
        <taxon>Pseudobutyrivibrio</taxon>
    </lineage>
</organism>
<evidence type="ECO:0000313" key="2">
    <source>
        <dbReference type="Proteomes" id="UP000473091"/>
    </source>
</evidence>
<accession>A0A6M0LGU0</accession>
<reference evidence="1 2" key="2">
    <citation type="submission" date="2020-03" db="EMBL/GenBank/DDBJ databases">
        <title>Investigating the evolutionary divergence of the Butyrivibrio group.</title>
        <authorList>
            <person name="Skvortsov T."/>
            <person name="Santos F.G."/>
            <person name="Ting K.S."/>
            <person name="Creevey C.J."/>
        </authorList>
    </citation>
    <scope>NUCLEOTIDE SEQUENCE [LARGE SCALE GENOMIC DNA]</scope>
    <source>
        <strain evidence="1 2">MZ8</strain>
    </source>
</reference>
<comment type="caution">
    <text evidence="1">The sequence shown here is derived from an EMBL/GenBank/DDBJ whole genome shotgun (WGS) entry which is preliminary data.</text>
</comment>
<dbReference type="EMBL" id="VTVE01000002">
    <property type="protein sequence ID" value="NEX01774.1"/>
    <property type="molecule type" value="Genomic_DNA"/>
</dbReference>
<evidence type="ECO:0000313" key="1">
    <source>
        <dbReference type="EMBL" id="NEX01774.1"/>
    </source>
</evidence>
<dbReference type="RefSeq" id="WP_090487958.1">
    <property type="nucleotide sequence ID" value="NZ_VTVE01000002.1"/>
</dbReference>
<proteinExistence type="predicted"/>
<dbReference type="Proteomes" id="UP000473091">
    <property type="component" value="Unassembled WGS sequence"/>
</dbReference>
<name>A0A6M0LGU0_PSEXY</name>
<protein>
    <submittedName>
        <fullName evidence="1">Uncharacterized protein</fullName>
    </submittedName>
</protein>
<gene>
    <name evidence="1" type="ORF">F0Q01_07765</name>
</gene>